<evidence type="ECO:0000313" key="1">
    <source>
        <dbReference type="EMBL" id="KAJ8639911.1"/>
    </source>
</evidence>
<dbReference type="EMBL" id="CM056813">
    <property type="protein sequence ID" value="KAJ8639911.1"/>
    <property type="molecule type" value="Genomic_DNA"/>
</dbReference>
<reference evidence="1 2" key="1">
    <citation type="journal article" date="2022" name="Hortic Res">
        <title>A haplotype resolved chromosomal level avocado genome allows analysis of novel avocado genes.</title>
        <authorList>
            <person name="Nath O."/>
            <person name="Fletcher S.J."/>
            <person name="Hayward A."/>
            <person name="Shaw L.M."/>
            <person name="Masouleh A.K."/>
            <person name="Furtado A."/>
            <person name="Henry R.J."/>
            <person name="Mitter N."/>
        </authorList>
    </citation>
    <scope>NUCLEOTIDE SEQUENCE [LARGE SCALE GENOMIC DNA]</scope>
    <source>
        <strain evidence="2">cv. Hass</strain>
    </source>
</reference>
<name>A0ACC2M2A2_PERAE</name>
<sequence length="227" mass="26031">MRQLTQRLQSFFADQASTSRVDEDIDLPGYHFEELPDKDPGSSSNWYDFSDDEEELFDDTDARFSDSKEPSSPKEVPYFDPVSAGDWDHLIASLEKNINQEDLWTEAEPWSENALGNPQGLVELEASENIVEEPPSNLPTKDSVQKIDLGTPDNPRPVFISKNIKDDELPKYASFLREFVDYFAWSYAKMPGLDPKIAVHKLNLQENVKPVKQGQRRFRSDVMDKIK</sequence>
<accession>A0ACC2M2A2</accession>
<evidence type="ECO:0000313" key="2">
    <source>
        <dbReference type="Proteomes" id="UP001234297"/>
    </source>
</evidence>
<gene>
    <name evidence="1" type="ORF">MRB53_016605</name>
</gene>
<dbReference type="Proteomes" id="UP001234297">
    <property type="component" value="Chromosome 5"/>
</dbReference>
<keyword evidence="2" id="KW-1185">Reference proteome</keyword>
<comment type="caution">
    <text evidence="1">The sequence shown here is derived from an EMBL/GenBank/DDBJ whole genome shotgun (WGS) entry which is preliminary data.</text>
</comment>
<protein>
    <submittedName>
        <fullName evidence="1">Uncharacterized protein</fullName>
    </submittedName>
</protein>
<proteinExistence type="predicted"/>
<organism evidence="1 2">
    <name type="scientific">Persea americana</name>
    <name type="common">Avocado</name>
    <dbReference type="NCBI Taxonomy" id="3435"/>
    <lineage>
        <taxon>Eukaryota</taxon>
        <taxon>Viridiplantae</taxon>
        <taxon>Streptophyta</taxon>
        <taxon>Embryophyta</taxon>
        <taxon>Tracheophyta</taxon>
        <taxon>Spermatophyta</taxon>
        <taxon>Magnoliopsida</taxon>
        <taxon>Magnoliidae</taxon>
        <taxon>Laurales</taxon>
        <taxon>Lauraceae</taxon>
        <taxon>Persea</taxon>
    </lineage>
</organism>